<evidence type="ECO:0000256" key="1">
    <source>
        <dbReference type="ARBA" id="ARBA00009759"/>
    </source>
</evidence>
<dbReference type="PANTHER" id="PTHR43028:SF5">
    <property type="entry name" value="3'(2'),5'-BISPHOSPHATE NUCLEOTIDASE 1"/>
    <property type="match status" value="1"/>
</dbReference>
<dbReference type="GO" id="GO:0046872">
    <property type="term" value="F:metal ion binding"/>
    <property type="evidence" value="ECO:0007669"/>
    <property type="project" value="UniProtKB-KW"/>
</dbReference>
<comment type="similarity">
    <text evidence="1">Belongs to the inositol monophosphatase superfamily.</text>
</comment>
<feature type="binding site" evidence="3">
    <location>
        <position position="122"/>
    </location>
    <ligand>
        <name>Mg(2+)</name>
        <dbReference type="ChEBI" id="CHEBI:18420"/>
        <label>1</label>
        <note>catalytic</note>
    </ligand>
</feature>
<proteinExistence type="inferred from homology"/>
<evidence type="ECO:0000313" key="5">
    <source>
        <dbReference type="Proteomes" id="UP000784294"/>
    </source>
</evidence>
<dbReference type="Gene3D" id="3.30.540.10">
    <property type="entry name" value="Fructose-1,6-Bisphosphatase, subunit A, domain 1"/>
    <property type="match status" value="1"/>
</dbReference>
<evidence type="ECO:0000256" key="2">
    <source>
        <dbReference type="ARBA" id="ARBA00012633"/>
    </source>
</evidence>
<sequence length="144" mass="16006">MNYIVADYLVMDLPPALSLLASVVSVASKACEVVRSVLISKDLQIFEKGKSDLQTKADRNSQLCIVHSLKYNFPSLCVIGEEGELQSNDVSLCKDLDKYVLAQDCPKEFSDKKIGDFVVWVDPLDGTNEFVQVSASIVFYYISK</sequence>
<dbReference type="InterPro" id="IPR050725">
    <property type="entry name" value="CysQ/Inositol_MonoPase"/>
</dbReference>
<dbReference type="Proteomes" id="UP000784294">
    <property type="component" value="Unassembled WGS sequence"/>
</dbReference>
<protein>
    <recommendedName>
        <fullName evidence="2">3'(2'),5'-bisphosphate nucleotidase</fullName>
        <ecNumber evidence="2">3.1.3.7</ecNumber>
    </recommendedName>
</protein>
<feature type="binding site" evidence="3">
    <location>
        <position position="124"/>
    </location>
    <ligand>
        <name>Mg(2+)</name>
        <dbReference type="ChEBI" id="CHEBI:18420"/>
        <label>1</label>
        <note>catalytic</note>
    </ligand>
</feature>
<dbReference type="EC" id="3.1.3.7" evidence="2"/>
<keyword evidence="3" id="KW-0479">Metal-binding</keyword>
<gene>
    <name evidence="4" type="ORF">PXEA_LOCUS15072</name>
</gene>
<feature type="binding site" evidence="3">
    <location>
        <position position="125"/>
    </location>
    <ligand>
        <name>Mg(2+)</name>
        <dbReference type="ChEBI" id="CHEBI:18420"/>
        <label>1</label>
        <note>catalytic</note>
    </ligand>
</feature>
<keyword evidence="3" id="KW-0460">Magnesium</keyword>
<dbReference type="PANTHER" id="PTHR43028">
    <property type="entry name" value="3'(2'),5'-BISPHOSPHATE NUCLEOTIDASE 1"/>
    <property type="match status" value="1"/>
</dbReference>
<dbReference type="OrthoDB" id="411145at2759"/>
<accession>A0A3S5BWF4</accession>
<feature type="binding site" evidence="3">
    <location>
        <position position="81"/>
    </location>
    <ligand>
        <name>Mg(2+)</name>
        <dbReference type="ChEBI" id="CHEBI:18420"/>
        <label>1</label>
        <note>catalytic</note>
    </ligand>
</feature>
<dbReference type="EMBL" id="CAAALY010052287">
    <property type="protein sequence ID" value="VEL21632.1"/>
    <property type="molecule type" value="Genomic_DNA"/>
</dbReference>
<comment type="cofactor">
    <cofactor evidence="3">
        <name>Mg(2+)</name>
        <dbReference type="ChEBI" id="CHEBI:18420"/>
    </cofactor>
</comment>
<dbReference type="GO" id="GO:0008441">
    <property type="term" value="F:3'(2'),5'-bisphosphate nucleotidase activity"/>
    <property type="evidence" value="ECO:0007669"/>
    <property type="project" value="UniProtKB-EC"/>
</dbReference>
<dbReference type="SUPFAM" id="SSF56655">
    <property type="entry name" value="Carbohydrate phosphatase"/>
    <property type="match status" value="1"/>
</dbReference>
<name>A0A3S5BWF4_9PLAT</name>
<reference evidence="4" key="1">
    <citation type="submission" date="2018-11" db="EMBL/GenBank/DDBJ databases">
        <authorList>
            <consortium name="Pathogen Informatics"/>
        </authorList>
    </citation>
    <scope>NUCLEOTIDE SEQUENCE</scope>
</reference>
<comment type="caution">
    <text evidence="4">The sequence shown here is derived from an EMBL/GenBank/DDBJ whole genome shotgun (WGS) entry which is preliminary data.</text>
</comment>
<evidence type="ECO:0000313" key="4">
    <source>
        <dbReference type="EMBL" id="VEL21632.1"/>
    </source>
</evidence>
<dbReference type="InterPro" id="IPR000760">
    <property type="entry name" value="Inositol_monophosphatase-like"/>
</dbReference>
<dbReference type="AlphaFoldDB" id="A0A3S5BWF4"/>
<organism evidence="4 5">
    <name type="scientific">Protopolystoma xenopodis</name>
    <dbReference type="NCBI Taxonomy" id="117903"/>
    <lineage>
        <taxon>Eukaryota</taxon>
        <taxon>Metazoa</taxon>
        <taxon>Spiralia</taxon>
        <taxon>Lophotrochozoa</taxon>
        <taxon>Platyhelminthes</taxon>
        <taxon>Monogenea</taxon>
        <taxon>Polyopisthocotylea</taxon>
        <taxon>Polystomatidea</taxon>
        <taxon>Polystomatidae</taxon>
        <taxon>Protopolystoma</taxon>
    </lineage>
</organism>
<dbReference type="Pfam" id="PF00459">
    <property type="entry name" value="Inositol_P"/>
    <property type="match status" value="1"/>
</dbReference>
<evidence type="ECO:0000256" key="3">
    <source>
        <dbReference type="PIRSR" id="PIRSR600760-2"/>
    </source>
</evidence>
<keyword evidence="5" id="KW-1185">Reference proteome</keyword>